<name>A0A7M5V763_9CNID</name>
<evidence type="ECO:0000256" key="2">
    <source>
        <dbReference type="RuleBase" id="RU363116"/>
    </source>
</evidence>
<reference evidence="4" key="1">
    <citation type="submission" date="2021-01" db="UniProtKB">
        <authorList>
            <consortium name="EnsemblMetazoa"/>
        </authorList>
    </citation>
    <scope>IDENTIFICATION</scope>
</reference>
<dbReference type="OrthoDB" id="191150at2759"/>
<dbReference type="Pfam" id="PF03803">
    <property type="entry name" value="Scramblase"/>
    <property type="match status" value="1"/>
</dbReference>
<keyword evidence="2" id="KW-0449">Lipoprotein</keyword>
<dbReference type="EnsemblMetazoa" id="CLYHEMT004785.1">
    <property type="protein sequence ID" value="CLYHEMP004785.1"/>
    <property type="gene ID" value="CLYHEMG004785"/>
</dbReference>
<comment type="cofactor">
    <cofactor evidence="2">
        <name>Ca(2+)</name>
        <dbReference type="ChEBI" id="CHEBI:29108"/>
    </cofactor>
</comment>
<feature type="compositionally biased region" description="Pro residues" evidence="3">
    <location>
        <begin position="19"/>
        <end position="44"/>
    </location>
</feature>
<dbReference type="GO" id="GO:0017128">
    <property type="term" value="F:phospholipid scramblase activity"/>
    <property type="evidence" value="ECO:0007669"/>
    <property type="project" value="InterPro"/>
</dbReference>
<dbReference type="InterPro" id="IPR025659">
    <property type="entry name" value="Tubby-like_C"/>
</dbReference>
<keyword evidence="5" id="KW-1185">Reference proteome</keyword>
<dbReference type="PANTHER" id="PTHR23248:SF9">
    <property type="entry name" value="PHOSPHOLIPID SCRAMBLASE"/>
    <property type="match status" value="1"/>
</dbReference>
<keyword evidence="2" id="KW-0106">Calcium</keyword>
<comment type="function">
    <text evidence="2">May mediate accelerated ATP-independent bidirectional transbilayer migration of phospholipids upon binding calcium ions that results in a loss of phospholipid asymmetry in the plasma membrane.</text>
</comment>
<evidence type="ECO:0000313" key="5">
    <source>
        <dbReference type="Proteomes" id="UP000594262"/>
    </source>
</evidence>
<dbReference type="SUPFAM" id="SSF54518">
    <property type="entry name" value="Tubby C-terminal domain-like"/>
    <property type="match status" value="1"/>
</dbReference>
<dbReference type="RefSeq" id="XP_066933195.1">
    <property type="nucleotide sequence ID" value="XM_067077094.1"/>
</dbReference>
<keyword evidence="2" id="KW-0564">Palmitate</keyword>
<dbReference type="GeneID" id="136820856"/>
<feature type="region of interest" description="Disordered" evidence="3">
    <location>
        <begin position="1"/>
        <end position="59"/>
    </location>
</feature>
<dbReference type="PANTHER" id="PTHR23248">
    <property type="entry name" value="PHOSPHOLIPID SCRAMBLASE-RELATED"/>
    <property type="match status" value="1"/>
</dbReference>
<dbReference type="InterPro" id="IPR005552">
    <property type="entry name" value="Scramblase"/>
</dbReference>
<accession>A0A7M5V763</accession>
<evidence type="ECO:0000256" key="3">
    <source>
        <dbReference type="SAM" id="MobiDB-lite"/>
    </source>
</evidence>
<evidence type="ECO:0000256" key="1">
    <source>
        <dbReference type="ARBA" id="ARBA00005350"/>
    </source>
</evidence>
<feature type="compositionally biased region" description="Pro residues" evidence="3">
    <location>
        <begin position="1"/>
        <end position="11"/>
    </location>
</feature>
<dbReference type="GO" id="GO:0005886">
    <property type="term" value="C:plasma membrane"/>
    <property type="evidence" value="ECO:0007669"/>
    <property type="project" value="TreeGrafter"/>
</dbReference>
<proteinExistence type="inferred from homology"/>
<comment type="similarity">
    <text evidence="1 2">Belongs to the phospholipid scramblase family.</text>
</comment>
<protein>
    <recommendedName>
        <fullName evidence="2">Phospholipid scramblase</fullName>
    </recommendedName>
</protein>
<evidence type="ECO:0000313" key="4">
    <source>
        <dbReference type="EnsemblMetazoa" id="CLYHEMP004785.1"/>
    </source>
</evidence>
<dbReference type="AlphaFoldDB" id="A0A7M5V763"/>
<dbReference type="Proteomes" id="UP000594262">
    <property type="component" value="Unplaced"/>
</dbReference>
<sequence>MQQPGYPPPGQPGYQGQPGYPPAQPGYPPASQPGYPPPGQPGYPPVMQQPGGAPGGEWMPMVAQAPPNCPPGLEYLTQIDQLIVKQQVELLEAFTGFETANKYKVKNSLGQTIYFAAEDTDCCTRQCCGPGRPFDMKIMDNSQREVIHLVRPLRCTGCCFPCCLQEIEVSSPPGTPIGYITQQWSLCAPKFEIQDAQHNPVLLIEGPVCTFNMCGDIEFKVLALDGSNQVGRISKQWGGFAKEAFTDADTFGITFPMDLDVKVKATMLGACFLIDFMFFEQSANQDNQMTING</sequence>
<organism evidence="4 5">
    <name type="scientific">Clytia hemisphaerica</name>
    <dbReference type="NCBI Taxonomy" id="252671"/>
    <lineage>
        <taxon>Eukaryota</taxon>
        <taxon>Metazoa</taxon>
        <taxon>Cnidaria</taxon>
        <taxon>Hydrozoa</taxon>
        <taxon>Hydroidolina</taxon>
        <taxon>Leptothecata</taxon>
        <taxon>Obeliida</taxon>
        <taxon>Clytiidae</taxon>
        <taxon>Clytia</taxon>
    </lineage>
</organism>